<reference evidence="2" key="1">
    <citation type="submission" date="2016-05" db="EMBL/GenBank/DDBJ databases">
        <authorList>
            <person name="Lavstsen T."/>
            <person name="Jespersen J.S."/>
        </authorList>
    </citation>
    <scope>NUCLEOTIDE SEQUENCE [LARGE SCALE GENOMIC DNA]</scope>
</reference>
<name>A0A1A8ZR92_PLAOA</name>
<evidence type="ECO:0000313" key="4">
    <source>
        <dbReference type="Proteomes" id="UP000078550"/>
    </source>
</evidence>
<organism evidence="2 5">
    <name type="scientific">Plasmodium ovale wallikeri</name>
    <dbReference type="NCBI Taxonomy" id="864142"/>
    <lineage>
        <taxon>Eukaryota</taxon>
        <taxon>Sar</taxon>
        <taxon>Alveolata</taxon>
        <taxon>Apicomplexa</taxon>
        <taxon>Aconoidasida</taxon>
        <taxon>Haemosporida</taxon>
        <taxon>Plasmodiidae</taxon>
        <taxon>Plasmodium</taxon>
        <taxon>Plasmodium (Plasmodium)</taxon>
    </lineage>
</organism>
<dbReference type="EMBL" id="FLRE01000187">
    <property type="protein sequence ID" value="SBT47000.1"/>
    <property type="molecule type" value="Genomic_DNA"/>
</dbReference>
<sequence>MAEEDPENLKGDQTISGKEIVTIQYVREMHGKVLVVDVVVEEEEEVDEVVEEEEEEEVEVEVEENLVEEIEIKKILRMIKSQEKL</sequence>
<protein>
    <submittedName>
        <fullName evidence="2">Uncharacterized protein</fullName>
    </submittedName>
</protein>
<dbReference type="Proteomes" id="UP000078555">
    <property type="component" value="Unassembled WGS sequence"/>
</dbReference>
<dbReference type="AlphaFoldDB" id="A0A1A8ZR92"/>
<dbReference type="EMBL" id="FLRD01000139">
    <property type="protein sequence ID" value="SBT46412.1"/>
    <property type="molecule type" value="Genomic_DNA"/>
</dbReference>
<evidence type="ECO:0000313" key="5">
    <source>
        <dbReference type="Proteomes" id="UP000078555"/>
    </source>
</evidence>
<evidence type="ECO:0000313" key="3">
    <source>
        <dbReference type="EMBL" id="SBT47000.1"/>
    </source>
</evidence>
<keyword evidence="5" id="KW-1185">Reference proteome</keyword>
<evidence type="ECO:0000313" key="2">
    <source>
        <dbReference type="EMBL" id="SBT46412.1"/>
    </source>
</evidence>
<accession>A0A1A8ZR92</accession>
<feature type="coiled-coil region" evidence="1">
    <location>
        <begin position="36"/>
        <end position="73"/>
    </location>
</feature>
<reference evidence="4 5" key="2">
    <citation type="submission" date="2016-05" db="EMBL/GenBank/DDBJ databases">
        <authorList>
            <person name="Naeem Raeece"/>
        </authorList>
    </citation>
    <scope>NUCLEOTIDE SEQUENCE [LARGE SCALE GENOMIC DNA]</scope>
</reference>
<evidence type="ECO:0000256" key="1">
    <source>
        <dbReference type="SAM" id="Coils"/>
    </source>
</evidence>
<dbReference type="Proteomes" id="UP000078550">
    <property type="component" value="Unassembled WGS sequence"/>
</dbReference>
<keyword evidence="1" id="KW-0175">Coiled coil</keyword>
<gene>
    <name evidence="2" type="ORF">POVWA1_053740</name>
    <name evidence="3" type="ORF">POVWA2_053000</name>
</gene>
<proteinExistence type="predicted"/>